<organism evidence="1 2">
    <name type="scientific">Adonisia turfae CCMR0081</name>
    <dbReference type="NCBI Taxonomy" id="2292702"/>
    <lineage>
        <taxon>Bacteria</taxon>
        <taxon>Bacillati</taxon>
        <taxon>Cyanobacteriota</taxon>
        <taxon>Adonisia</taxon>
        <taxon>Adonisia turfae</taxon>
    </lineage>
</organism>
<dbReference type="Proteomes" id="UP000481033">
    <property type="component" value="Unassembled WGS sequence"/>
</dbReference>
<evidence type="ECO:0000313" key="2">
    <source>
        <dbReference type="Proteomes" id="UP000481033"/>
    </source>
</evidence>
<comment type="caution">
    <text evidence="1">The sequence shown here is derived from an EMBL/GenBank/DDBJ whole genome shotgun (WGS) entry which is preliminary data.</text>
</comment>
<proteinExistence type="predicted"/>
<sequence length="308" mass="33452">MTRFYISPDRRRGWLSRGQLYLTGLSLLTLLGCSTSPEAAISPPAVLSRPGQPITAVAKALATQPTTTPVLIGLALDYSGSIHDNHLPLVEINNLDPLFQLLTERGGELAIALVCEDTSASLLRMRVETQPRITADQFVNPPEPIPLDENINPIQRPQALRDYAEASARHEELQAEDLQRLKAHNTALAAHRQAATNTVKAFREKVGPVLSQPANCQTTNLNGNLARLDLFLSEDSSSWPTSPRRVLIAVTDGLDTTGKAPAPLNSNPEIALVNGSGSQGVLKNLPHKPFENFSAALTYLIHSQNQHH</sequence>
<protein>
    <recommendedName>
        <fullName evidence="3">VWFA domain-containing protein</fullName>
    </recommendedName>
</protein>
<gene>
    <name evidence="1" type="ORF">DXZ20_36515</name>
</gene>
<name>A0A6M0RXT5_9CYAN</name>
<reference evidence="1 2" key="1">
    <citation type="journal article" date="2020" name="Microb. Ecol.">
        <title>Ecogenomics of the Marine Benthic Filamentous Cyanobacterium Adonisia.</title>
        <authorList>
            <person name="Walter J.M."/>
            <person name="Coutinho F.H."/>
            <person name="Leomil L."/>
            <person name="Hargreaves P.I."/>
            <person name="Campeao M.E."/>
            <person name="Vieira V.V."/>
            <person name="Silva B.S."/>
            <person name="Fistarol G.O."/>
            <person name="Salomon P.S."/>
            <person name="Sawabe T."/>
            <person name="Mino S."/>
            <person name="Hosokawa M."/>
            <person name="Miyashita H."/>
            <person name="Maruyama F."/>
            <person name="van Verk M.C."/>
            <person name="Dutilh B.E."/>
            <person name="Thompson C.C."/>
            <person name="Thompson F.L."/>
        </authorList>
    </citation>
    <scope>NUCLEOTIDE SEQUENCE [LARGE SCALE GENOMIC DNA]</scope>
    <source>
        <strain evidence="1 2">CCMR0081</strain>
    </source>
</reference>
<dbReference type="RefSeq" id="WP_163703301.1">
    <property type="nucleotide sequence ID" value="NZ_QXHD01000004.1"/>
</dbReference>
<dbReference type="PROSITE" id="PS51257">
    <property type="entry name" value="PROKAR_LIPOPROTEIN"/>
    <property type="match status" value="1"/>
</dbReference>
<accession>A0A6M0RXT5</accession>
<keyword evidence="2" id="KW-1185">Reference proteome</keyword>
<evidence type="ECO:0000313" key="1">
    <source>
        <dbReference type="EMBL" id="NEZ61047.1"/>
    </source>
</evidence>
<evidence type="ECO:0008006" key="3">
    <source>
        <dbReference type="Google" id="ProtNLM"/>
    </source>
</evidence>
<dbReference type="EMBL" id="QXHD01000004">
    <property type="protein sequence ID" value="NEZ61047.1"/>
    <property type="molecule type" value="Genomic_DNA"/>
</dbReference>
<dbReference type="AlphaFoldDB" id="A0A6M0RXT5"/>